<dbReference type="PANTHER" id="PTHR43742">
    <property type="entry name" value="TRIMETHYLAMINE-N-OXIDE REDUCTASE"/>
    <property type="match status" value="1"/>
</dbReference>
<dbReference type="PaxDb" id="584708-Apau_0286"/>
<name>E3CYJ0_9BACT</name>
<dbReference type="HOGENOM" id="CLU_000422_13_3_0"/>
<dbReference type="AlphaFoldDB" id="E3CYJ0"/>
<keyword evidence="6" id="KW-1185">Reference proteome</keyword>
<evidence type="ECO:0000256" key="3">
    <source>
        <dbReference type="ARBA" id="ARBA00023014"/>
    </source>
</evidence>
<sequence>MTSSVLSACAFDCPDSCGLVATVEGGRLLGLRGREDHPYTRGFLCPKGSRWVRDLAAPDRLTVPLWRDGAGFRPLSWEEALDRLVRGVESALAHSGHLGVLWATGSGNLLLGNGILDRFPEALGGCTRVRGSLCGGEGGAALKESYALRAHLPPETVLASRRILLWGRNVAVTNPHFVPLLVEARRRGALVGSLDVRTTPTGRFAHRTWTVRPGSDGALARYLARRAFEARGFPDAPGEGGETFLAALRSLGEPEARGATGMGGEDLEDLARFVLDEGPLSLWAGWAVQRSLQGGETLRCLDALVFLLGSQGVPGGGLGFSADDEAAFPADLGRLPGTRPRWIPRPAPGPALLEADPPVEAALFLRANPLSQAQDAGALGRFLETCPFSACFDWRLSVTARACRLVLPVSPFPEQPGDFVLSYWHDLLQRTNPLVPSPVPSERELLLRLGARLGLADPFTEAFGEMERRILATPGLEPLGEGIWRFPHPREHQGPFRFPHLTEAVPAPEGPPGLPWRLVTPHRFGSVNGNDLAQARLRTGRLAAWVGPAALVSRGWKEGDEVVLSARGARLEALLALDPVLPEGVVVVESGVEGLNALIPPALTDRGNNRLSDAWVQVERG</sequence>
<dbReference type="Pfam" id="PF04879">
    <property type="entry name" value="Molybdop_Fe4S4"/>
    <property type="match status" value="1"/>
</dbReference>
<dbReference type="Gene3D" id="3.40.228.10">
    <property type="entry name" value="Dimethylsulfoxide Reductase, domain 2"/>
    <property type="match status" value="1"/>
</dbReference>
<keyword evidence="2" id="KW-0408">Iron</keyword>
<accession>E3CYJ0</accession>
<dbReference type="Gene3D" id="2.20.25.90">
    <property type="entry name" value="ADC-like domains"/>
    <property type="match status" value="1"/>
</dbReference>
<feature type="domain" description="4Fe-4S Mo/W bis-MGD-type" evidence="4">
    <location>
        <begin position="2"/>
        <end position="59"/>
    </location>
</feature>
<dbReference type="GO" id="GO:0046872">
    <property type="term" value="F:metal ion binding"/>
    <property type="evidence" value="ECO:0007669"/>
    <property type="project" value="UniProtKB-KW"/>
</dbReference>
<dbReference type="eggNOG" id="COG0243">
    <property type="taxonomic scope" value="Bacteria"/>
</dbReference>
<evidence type="ECO:0000313" key="5">
    <source>
        <dbReference type="EMBL" id="EFQ22721.1"/>
    </source>
</evidence>
<dbReference type="PANTHER" id="PTHR43742:SF6">
    <property type="entry name" value="OXIDOREDUCTASE YYAE-RELATED"/>
    <property type="match status" value="1"/>
</dbReference>
<dbReference type="GO" id="GO:0051536">
    <property type="term" value="F:iron-sulfur cluster binding"/>
    <property type="evidence" value="ECO:0007669"/>
    <property type="project" value="UniProtKB-KW"/>
</dbReference>
<dbReference type="STRING" id="584708.Apau_0286"/>
<dbReference type="Proteomes" id="UP000005096">
    <property type="component" value="Chromosome"/>
</dbReference>
<evidence type="ECO:0000259" key="4">
    <source>
        <dbReference type="PROSITE" id="PS51669"/>
    </source>
</evidence>
<dbReference type="SUPFAM" id="SSF50692">
    <property type="entry name" value="ADC-like"/>
    <property type="match status" value="1"/>
</dbReference>
<dbReference type="GO" id="GO:0016491">
    <property type="term" value="F:oxidoreductase activity"/>
    <property type="evidence" value="ECO:0007669"/>
    <property type="project" value="InterPro"/>
</dbReference>
<organism evidence="5 6">
    <name type="scientific">Aminomonas paucivorans DSM 12260</name>
    <dbReference type="NCBI Taxonomy" id="584708"/>
    <lineage>
        <taxon>Bacteria</taxon>
        <taxon>Thermotogati</taxon>
        <taxon>Synergistota</taxon>
        <taxon>Synergistia</taxon>
        <taxon>Synergistales</taxon>
        <taxon>Synergistaceae</taxon>
        <taxon>Aminomonas</taxon>
    </lineage>
</organism>
<dbReference type="Pfam" id="PF00384">
    <property type="entry name" value="Molybdopterin"/>
    <property type="match status" value="1"/>
</dbReference>
<dbReference type="SUPFAM" id="SSF53706">
    <property type="entry name" value="Formate dehydrogenase/DMSO reductase, domains 1-3"/>
    <property type="match status" value="1"/>
</dbReference>
<dbReference type="InterPro" id="IPR006656">
    <property type="entry name" value="Mopterin_OxRdtase"/>
</dbReference>
<reference evidence="5 6" key="1">
    <citation type="journal article" date="2010" name="Stand. Genomic Sci.">
        <title>Non-contiguous finished genome sequence of Aminomonas paucivorans type strain (GLU-3).</title>
        <authorList>
            <person name="Pitluck S."/>
            <person name="Yasawong M."/>
            <person name="Held B."/>
            <person name="Lapidus A."/>
            <person name="Nolan M."/>
            <person name="Copeland A."/>
            <person name="Lucas S."/>
            <person name="Del Rio T.G."/>
            <person name="Tice H."/>
            <person name="Cheng J.F."/>
            <person name="Chertkov O."/>
            <person name="Goodwin L."/>
            <person name="Tapia R."/>
            <person name="Han C."/>
            <person name="Liolios K."/>
            <person name="Ivanova N."/>
            <person name="Mavromatis K."/>
            <person name="Ovchinnikova G."/>
            <person name="Pati A."/>
            <person name="Chen A."/>
            <person name="Palaniappan K."/>
            <person name="Land M."/>
            <person name="Hauser L."/>
            <person name="Chang Y.J."/>
            <person name="Jeffries C.D."/>
            <person name="Pukall R."/>
            <person name="Spring S."/>
            <person name="Rohde M."/>
            <person name="Sikorski J."/>
            <person name="Goker M."/>
            <person name="Woyke T."/>
            <person name="Bristow J."/>
            <person name="Eisen J.A."/>
            <person name="Markowitz V."/>
            <person name="Hugenholtz P."/>
            <person name="Kyrpides N.C."/>
            <person name="Klenk H.P."/>
        </authorList>
    </citation>
    <scope>NUCLEOTIDE SEQUENCE [LARGE SCALE GENOMIC DNA]</scope>
    <source>
        <strain evidence="5 6">DSM 12260</strain>
    </source>
</reference>
<dbReference type="InterPro" id="IPR050612">
    <property type="entry name" value="Prok_Mopterin_Oxidored"/>
</dbReference>
<protein>
    <submittedName>
        <fullName evidence="5">Molybdopterin oxidoreductase Fe4S4 region</fullName>
    </submittedName>
</protein>
<gene>
    <name evidence="5" type="ORF">Apau_0286</name>
</gene>
<dbReference type="InterPro" id="IPR009010">
    <property type="entry name" value="Asp_de-COase-like_dom_sf"/>
</dbReference>
<dbReference type="Gene3D" id="3.40.50.740">
    <property type="match status" value="1"/>
</dbReference>
<dbReference type="SMART" id="SM00926">
    <property type="entry name" value="Molybdop_Fe4S4"/>
    <property type="match status" value="1"/>
</dbReference>
<evidence type="ECO:0000256" key="1">
    <source>
        <dbReference type="ARBA" id="ARBA00022723"/>
    </source>
</evidence>
<dbReference type="InterPro" id="IPR006963">
    <property type="entry name" value="Mopterin_OxRdtase_4Fe-4S_dom"/>
</dbReference>
<evidence type="ECO:0000313" key="6">
    <source>
        <dbReference type="Proteomes" id="UP000005096"/>
    </source>
</evidence>
<evidence type="ECO:0000256" key="2">
    <source>
        <dbReference type="ARBA" id="ARBA00023004"/>
    </source>
</evidence>
<keyword evidence="3" id="KW-0411">Iron-sulfur</keyword>
<proteinExistence type="predicted"/>
<dbReference type="Gene3D" id="3.30.2070.10">
    <property type="entry name" value="Formate dehydrogenase/DMSO reductase"/>
    <property type="match status" value="1"/>
</dbReference>
<keyword evidence="1" id="KW-0479">Metal-binding</keyword>
<dbReference type="RefSeq" id="WP_006299867.1">
    <property type="nucleotide sequence ID" value="NZ_CM001022.1"/>
</dbReference>
<dbReference type="PROSITE" id="PS51669">
    <property type="entry name" value="4FE4S_MOW_BIS_MGD"/>
    <property type="match status" value="1"/>
</dbReference>
<dbReference type="EMBL" id="CM001022">
    <property type="protein sequence ID" value="EFQ22721.1"/>
    <property type="molecule type" value="Genomic_DNA"/>
</dbReference>